<protein>
    <submittedName>
        <fullName evidence="2">Uncharacterized protein</fullName>
    </submittedName>
</protein>
<gene>
    <name evidence="2" type="ORF">METZ01_LOCUS120786</name>
</gene>
<feature type="region of interest" description="Disordered" evidence="1">
    <location>
        <begin position="1"/>
        <end position="30"/>
    </location>
</feature>
<evidence type="ECO:0000256" key="1">
    <source>
        <dbReference type="SAM" id="MobiDB-lite"/>
    </source>
</evidence>
<reference evidence="2" key="1">
    <citation type="submission" date="2018-05" db="EMBL/GenBank/DDBJ databases">
        <authorList>
            <person name="Lanie J.A."/>
            <person name="Ng W.-L."/>
            <person name="Kazmierczak K.M."/>
            <person name="Andrzejewski T.M."/>
            <person name="Davidsen T.M."/>
            <person name="Wayne K.J."/>
            <person name="Tettelin H."/>
            <person name="Glass J.I."/>
            <person name="Rusch D."/>
            <person name="Podicherti R."/>
            <person name="Tsui H.-C.T."/>
            <person name="Winkler M.E."/>
        </authorList>
    </citation>
    <scope>NUCLEOTIDE SEQUENCE</scope>
</reference>
<name>A0A381XTX8_9ZZZZ</name>
<dbReference type="EMBL" id="UINC01016292">
    <property type="protein sequence ID" value="SVA67932.1"/>
    <property type="molecule type" value="Genomic_DNA"/>
</dbReference>
<feature type="non-terminal residue" evidence="2">
    <location>
        <position position="1"/>
    </location>
</feature>
<dbReference type="AlphaFoldDB" id="A0A381XTX8"/>
<proteinExistence type="predicted"/>
<accession>A0A381XTX8</accession>
<organism evidence="2">
    <name type="scientific">marine metagenome</name>
    <dbReference type="NCBI Taxonomy" id="408172"/>
    <lineage>
        <taxon>unclassified sequences</taxon>
        <taxon>metagenomes</taxon>
        <taxon>ecological metagenomes</taxon>
    </lineage>
</organism>
<sequence>VLESRTTTGHYPRTKTRTRTTCSARPVGKI</sequence>
<evidence type="ECO:0000313" key="2">
    <source>
        <dbReference type="EMBL" id="SVA67932.1"/>
    </source>
</evidence>